<name>A0ACB5SSL4_AMBMO</name>
<proteinExistence type="predicted"/>
<comment type="caution">
    <text evidence="1">The sequence shown here is derived from an EMBL/GenBank/DDBJ whole genome shotgun (WGS) entry which is preliminary data.</text>
</comment>
<dbReference type="Proteomes" id="UP001165064">
    <property type="component" value="Unassembled WGS sequence"/>
</dbReference>
<accession>A0ACB5SSL4</accession>
<dbReference type="EMBL" id="BSXS01000023">
    <property type="protein sequence ID" value="GME70350.1"/>
    <property type="molecule type" value="Genomic_DNA"/>
</dbReference>
<gene>
    <name evidence="1" type="ORF">Amon02_000016200</name>
</gene>
<keyword evidence="2" id="KW-1185">Reference proteome</keyword>
<protein>
    <submittedName>
        <fullName evidence="1">Unnamed protein product</fullName>
    </submittedName>
</protein>
<evidence type="ECO:0000313" key="1">
    <source>
        <dbReference type="EMBL" id="GME70350.1"/>
    </source>
</evidence>
<reference evidence="1" key="1">
    <citation type="submission" date="2023-04" db="EMBL/GenBank/DDBJ databases">
        <title>Ambrosiozyma monospora NBRC 10751.</title>
        <authorList>
            <person name="Ichikawa N."/>
            <person name="Sato H."/>
            <person name="Tonouchi N."/>
        </authorList>
    </citation>
    <scope>NUCLEOTIDE SEQUENCE</scope>
    <source>
        <strain evidence="1">NBRC 10751</strain>
    </source>
</reference>
<evidence type="ECO:0000313" key="2">
    <source>
        <dbReference type="Proteomes" id="UP001165064"/>
    </source>
</evidence>
<sequence>MEILIITFLDAIGKNSEQKSFGSGLATSKTKIKDLKFTDKLMVERLSKCKGEALLLKGLQFFLTDKVQTSGLTRGKKQKARVAWGVESMCDIISGLLESTD</sequence>
<organism evidence="1 2">
    <name type="scientific">Ambrosiozyma monospora</name>
    <name type="common">Yeast</name>
    <name type="synonym">Endomycopsis monosporus</name>
    <dbReference type="NCBI Taxonomy" id="43982"/>
    <lineage>
        <taxon>Eukaryota</taxon>
        <taxon>Fungi</taxon>
        <taxon>Dikarya</taxon>
        <taxon>Ascomycota</taxon>
        <taxon>Saccharomycotina</taxon>
        <taxon>Pichiomycetes</taxon>
        <taxon>Pichiales</taxon>
        <taxon>Pichiaceae</taxon>
        <taxon>Ambrosiozyma</taxon>
    </lineage>
</organism>